<name>A0A9Q0BH80_9HYPO</name>
<dbReference type="EMBL" id="JAGIXG020000004">
    <property type="protein sequence ID" value="KAI6784460.1"/>
    <property type="molecule type" value="Genomic_DNA"/>
</dbReference>
<dbReference type="Gene3D" id="3.30.1140.40">
    <property type="entry name" value="Tctex-1"/>
    <property type="match status" value="1"/>
</dbReference>
<reference evidence="1" key="1">
    <citation type="journal article" date="2021" name="J Fungi (Basel)">
        <title>Genomic and Metabolomic Analyses of the Marine Fungus Emericellopsis cladophorae: Insights into Saltwater Adaptability Mechanisms and Its Biosynthetic Potential.</title>
        <authorList>
            <person name="Goncalves M.F.M."/>
            <person name="Hilario S."/>
            <person name="Van de Peer Y."/>
            <person name="Esteves A.C."/>
            <person name="Alves A."/>
        </authorList>
    </citation>
    <scope>NUCLEOTIDE SEQUENCE</scope>
    <source>
        <strain evidence="1">MUM 19.33</strain>
    </source>
</reference>
<dbReference type="RefSeq" id="XP_051365316.1">
    <property type="nucleotide sequence ID" value="XM_051502943.1"/>
</dbReference>
<dbReference type="GeneID" id="75832983"/>
<proteinExistence type="predicted"/>
<dbReference type="GO" id="GO:0005868">
    <property type="term" value="C:cytoplasmic dynein complex"/>
    <property type="evidence" value="ECO:0007669"/>
    <property type="project" value="TreeGrafter"/>
</dbReference>
<dbReference type="GO" id="GO:0045505">
    <property type="term" value="F:dynein intermediate chain binding"/>
    <property type="evidence" value="ECO:0007669"/>
    <property type="project" value="TreeGrafter"/>
</dbReference>
<dbReference type="PANTHER" id="PTHR21255:SF4">
    <property type="entry name" value="DYNEIN LIGHT CHAIN TCTEX-TYPE"/>
    <property type="match status" value="1"/>
</dbReference>
<gene>
    <name evidence="1" type="ORF">J7T54_006505</name>
</gene>
<evidence type="ECO:0000313" key="1">
    <source>
        <dbReference type="EMBL" id="KAI6784460.1"/>
    </source>
</evidence>
<dbReference type="Pfam" id="PF03645">
    <property type="entry name" value="Tctex-1"/>
    <property type="match status" value="1"/>
</dbReference>
<dbReference type="Proteomes" id="UP001055219">
    <property type="component" value="Unassembled WGS sequence"/>
</dbReference>
<accession>A0A9Q0BH80</accession>
<dbReference type="GO" id="GO:0005737">
    <property type="term" value="C:cytoplasm"/>
    <property type="evidence" value="ECO:0007669"/>
    <property type="project" value="TreeGrafter"/>
</dbReference>
<dbReference type="CDD" id="cd21456">
    <property type="entry name" value="DLC-like_SpDlc1-like"/>
    <property type="match status" value="1"/>
</dbReference>
<evidence type="ECO:0000313" key="2">
    <source>
        <dbReference type="Proteomes" id="UP001055219"/>
    </source>
</evidence>
<dbReference type="OrthoDB" id="10059120at2759"/>
<comment type="caution">
    <text evidence="1">The sequence shown here is derived from an EMBL/GenBank/DDBJ whole genome shotgun (WGS) entry which is preliminary data.</text>
</comment>
<dbReference type="GO" id="GO:0007018">
    <property type="term" value="P:microtubule-based movement"/>
    <property type="evidence" value="ECO:0007669"/>
    <property type="project" value="TreeGrafter"/>
</dbReference>
<keyword evidence="2" id="KW-1185">Reference proteome</keyword>
<dbReference type="AlphaFoldDB" id="A0A9Q0BH80"/>
<dbReference type="PANTHER" id="PTHR21255">
    <property type="entry name" value="T-COMPLEX-ASSOCIATED-TESTIS-EXPRESSED 1/ DYNEIN LIGHT CHAIN"/>
    <property type="match status" value="1"/>
</dbReference>
<organism evidence="1 2">
    <name type="scientific">Emericellopsis cladophorae</name>
    <dbReference type="NCBI Taxonomy" id="2686198"/>
    <lineage>
        <taxon>Eukaryota</taxon>
        <taxon>Fungi</taxon>
        <taxon>Dikarya</taxon>
        <taxon>Ascomycota</taxon>
        <taxon>Pezizomycotina</taxon>
        <taxon>Sordariomycetes</taxon>
        <taxon>Hypocreomycetidae</taxon>
        <taxon>Hypocreales</taxon>
        <taxon>Bionectriaceae</taxon>
        <taxon>Emericellopsis</taxon>
    </lineage>
</organism>
<protein>
    <submittedName>
        <fullName evidence="1">Dynein light chain</fullName>
    </submittedName>
</protein>
<dbReference type="InterPro" id="IPR005334">
    <property type="entry name" value="Tctex-1-like"/>
</dbReference>
<reference evidence="1" key="2">
    <citation type="submission" date="2022-07" db="EMBL/GenBank/DDBJ databases">
        <authorList>
            <person name="Goncalves M.F.M."/>
            <person name="Hilario S."/>
            <person name="Van De Peer Y."/>
            <person name="Esteves A.C."/>
            <person name="Alves A."/>
        </authorList>
    </citation>
    <scope>NUCLEOTIDE SEQUENCE</scope>
    <source>
        <strain evidence="1">MUM 19.33</strain>
    </source>
</reference>
<dbReference type="InterPro" id="IPR038586">
    <property type="entry name" value="Tctex-1-like_sf"/>
</dbReference>
<sequence length="147" mass="15866">MADFAIPPIAETRVKQIVDDVCGTVLESAEYYDHSKVADWNSTIVNSTLKALIAEATPQDAPGPGCKFACNSVIVQHLVPTSALNKPRGGTDAKAAESNFTTSGRRGMHSAVGAYWNDTKDGMWVHRYTGGERKGLDVIVTMLWIAL</sequence>